<gene>
    <name evidence="1" type="ORF">PoB_001436200</name>
</gene>
<dbReference type="EMBL" id="BLXT01001819">
    <property type="protein sequence ID" value="GFN87856.1"/>
    <property type="molecule type" value="Genomic_DNA"/>
</dbReference>
<organism evidence="1 2">
    <name type="scientific">Plakobranchus ocellatus</name>
    <dbReference type="NCBI Taxonomy" id="259542"/>
    <lineage>
        <taxon>Eukaryota</taxon>
        <taxon>Metazoa</taxon>
        <taxon>Spiralia</taxon>
        <taxon>Lophotrochozoa</taxon>
        <taxon>Mollusca</taxon>
        <taxon>Gastropoda</taxon>
        <taxon>Heterobranchia</taxon>
        <taxon>Euthyneura</taxon>
        <taxon>Panpulmonata</taxon>
        <taxon>Sacoglossa</taxon>
        <taxon>Placobranchoidea</taxon>
        <taxon>Plakobranchidae</taxon>
        <taxon>Plakobranchus</taxon>
    </lineage>
</organism>
<name>A0AAV3YY03_9GAST</name>
<protein>
    <submittedName>
        <fullName evidence="1">Pol polyprotein</fullName>
    </submittedName>
</protein>
<dbReference type="AlphaFoldDB" id="A0AAV3YY03"/>
<evidence type="ECO:0000313" key="1">
    <source>
        <dbReference type="EMBL" id="GFN87856.1"/>
    </source>
</evidence>
<sequence>MRKQVQKWTASECLSCQKLNVGTHVKASFAVFEIPGRSFSYINVDLIGLLQTLLIFSLSLESYSHGVPLQNTAKAGCPGSEHLSTSPSTMDLNSLHLFGWQYSFTSASAFIEDTRTIRNLMGW</sequence>
<accession>A0AAV3YY03</accession>
<comment type="caution">
    <text evidence="1">The sequence shown here is derived from an EMBL/GenBank/DDBJ whole genome shotgun (WGS) entry which is preliminary data.</text>
</comment>
<reference evidence="1 2" key="1">
    <citation type="journal article" date="2021" name="Elife">
        <title>Chloroplast acquisition without the gene transfer in kleptoplastic sea slugs, Plakobranchus ocellatus.</title>
        <authorList>
            <person name="Maeda T."/>
            <person name="Takahashi S."/>
            <person name="Yoshida T."/>
            <person name="Shimamura S."/>
            <person name="Takaki Y."/>
            <person name="Nagai Y."/>
            <person name="Toyoda A."/>
            <person name="Suzuki Y."/>
            <person name="Arimoto A."/>
            <person name="Ishii H."/>
            <person name="Satoh N."/>
            <person name="Nishiyama T."/>
            <person name="Hasebe M."/>
            <person name="Maruyama T."/>
            <person name="Minagawa J."/>
            <person name="Obokata J."/>
            <person name="Shigenobu S."/>
        </authorList>
    </citation>
    <scope>NUCLEOTIDE SEQUENCE [LARGE SCALE GENOMIC DNA]</scope>
</reference>
<keyword evidence="2" id="KW-1185">Reference proteome</keyword>
<proteinExistence type="predicted"/>
<evidence type="ECO:0000313" key="2">
    <source>
        <dbReference type="Proteomes" id="UP000735302"/>
    </source>
</evidence>
<dbReference type="Proteomes" id="UP000735302">
    <property type="component" value="Unassembled WGS sequence"/>
</dbReference>